<evidence type="ECO:0000256" key="3">
    <source>
        <dbReference type="ARBA" id="ARBA00022989"/>
    </source>
</evidence>
<protein>
    <submittedName>
        <fullName evidence="6">Isoprenylcysteine carboxylmethyltransferase family protein</fullName>
    </submittedName>
</protein>
<dbReference type="PROSITE" id="PS50244">
    <property type="entry name" value="S5A_REDUCTASE"/>
    <property type="match status" value="1"/>
</dbReference>
<dbReference type="Gene3D" id="1.20.120.1630">
    <property type="match status" value="1"/>
</dbReference>
<proteinExistence type="predicted"/>
<feature type="transmembrane region" description="Helical" evidence="5">
    <location>
        <begin position="105"/>
        <end position="124"/>
    </location>
</feature>
<name>A0A9X1R2C4_9FLAO</name>
<dbReference type="RefSeq" id="WP_237608167.1">
    <property type="nucleotide sequence ID" value="NZ_JAIRBB010000005.1"/>
</dbReference>
<dbReference type="Proteomes" id="UP001139462">
    <property type="component" value="Unassembled WGS sequence"/>
</dbReference>
<dbReference type="PANTHER" id="PTHR43847">
    <property type="entry name" value="BLL3993 PROTEIN"/>
    <property type="match status" value="1"/>
</dbReference>
<evidence type="ECO:0000256" key="5">
    <source>
        <dbReference type="SAM" id="Phobius"/>
    </source>
</evidence>
<dbReference type="GO" id="GO:0012505">
    <property type="term" value="C:endomembrane system"/>
    <property type="evidence" value="ECO:0007669"/>
    <property type="project" value="UniProtKB-SubCell"/>
</dbReference>
<dbReference type="Pfam" id="PF04191">
    <property type="entry name" value="PEMT"/>
    <property type="match status" value="1"/>
</dbReference>
<dbReference type="InterPro" id="IPR052527">
    <property type="entry name" value="Metal_cation-efflux_comp"/>
</dbReference>
<evidence type="ECO:0000313" key="6">
    <source>
        <dbReference type="EMBL" id="MCG2431014.1"/>
    </source>
</evidence>
<feature type="transmembrane region" description="Helical" evidence="5">
    <location>
        <begin position="38"/>
        <end position="58"/>
    </location>
</feature>
<accession>A0A9X1R2C4</accession>
<comment type="caution">
    <text evidence="6">The sequence shown here is derived from an EMBL/GenBank/DDBJ whole genome shotgun (WGS) entry which is preliminary data.</text>
</comment>
<evidence type="ECO:0000256" key="4">
    <source>
        <dbReference type="ARBA" id="ARBA00023136"/>
    </source>
</evidence>
<keyword evidence="7" id="KW-1185">Reference proteome</keyword>
<evidence type="ECO:0000256" key="1">
    <source>
        <dbReference type="ARBA" id="ARBA00004127"/>
    </source>
</evidence>
<keyword evidence="3 5" id="KW-1133">Transmembrane helix</keyword>
<dbReference type="PANTHER" id="PTHR43847:SF1">
    <property type="entry name" value="BLL3993 PROTEIN"/>
    <property type="match status" value="1"/>
</dbReference>
<dbReference type="EMBL" id="JAIRBB010000005">
    <property type="protein sequence ID" value="MCG2431014.1"/>
    <property type="molecule type" value="Genomic_DNA"/>
</dbReference>
<evidence type="ECO:0000256" key="2">
    <source>
        <dbReference type="ARBA" id="ARBA00022692"/>
    </source>
</evidence>
<organism evidence="6 7">
    <name type="scientific">Aequorivita xiaoshiensis</name>
    <dbReference type="NCBI Taxonomy" id="2874476"/>
    <lineage>
        <taxon>Bacteria</taxon>
        <taxon>Pseudomonadati</taxon>
        <taxon>Bacteroidota</taxon>
        <taxon>Flavobacteriia</taxon>
        <taxon>Flavobacteriales</taxon>
        <taxon>Flavobacteriaceae</taxon>
        <taxon>Aequorivita</taxon>
    </lineage>
</organism>
<dbReference type="InterPro" id="IPR007318">
    <property type="entry name" value="Phopholipid_MeTrfase"/>
</dbReference>
<comment type="subcellular location">
    <subcellularLocation>
        <location evidence="1">Endomembrane system</location>
        <topology evidence="1">Multi-pass membrane protein</topology>
    </subcellularLocation>
</comment>
<dbReference type="AlphaFoldDB" id="A0A9X1R2C4"/>
<gene>
    <name evidence="6" type="ORF">K8344_07765</name>
</gene>
<keyword evidence="2 5" id="KW-0812">Transmembrane</keyword>
<sequence>MKIPLKDILFALFQFLLIIAFAFDFDVLSLIFPEILFWIGLLLFIFGAFITVVAVLHLNIHLSPFPSPLPGAKLIETGIYKLVRHPIYTGLILAFYGYAVITDSGYRLLIATILFVLFYIKSLYEEKRLIEKFPNYTDYKKRSGRFFPGL</sequence>
<keyword evidence="4 5" id="KW-0472">Membrane</keyword>
<evidence type="ECO:0000313" key="7">
    <source>
        <dbReference type="Proteomes" id="UP001139462"/>
    </source>
</evidence>
<reference evidence="6" key="1">
    <citation type="submission" date="2021-09" db="EMBL/GenBank/DDBJ databases">
        <title>Genome of Aequorivita sp. strain F64183.</title>
        <authorList>
            <person name="Wang Y."/>
        </authorList>
    </citation>
    <scope>NUCLEOTIDE SEQUENCE</scope>
    <source>
        <strain evidence="6">F64183</strain>
    </source>
</reference>